<evidence type="ECO:0000313" key="2">
    <source>
        <dbReference type="EMBL" id="MFC7126245.1"/>
    </source>
</evidence>
<dbReference type="Pfam" id="PF00106">
    <property type="entry name" value="adh_short"/>
    <property type="match status" value="1"/>
</dbReference>
<reference evidence="2 3" key="1">
    <citation type="journal article" date="2014" name="Int. J. Syst. Evol. Microbiol.">
        <title>Complete genome sequence of Corynebacterium casei LMG S-19264T (=DSM 44701T), isolated from a smear-ripened cheese.</title>
        <authorList>
            <consortium name="US DOE Joint Genome Institute (JGI-PGF)"/>
            <person name="Walter F."/>
            <person name="Albersmeier A."/>
            <person name="Kalinowski J."/>
            <person name="Ruckert C."/>
        </authorList>
    </citation>
    <scope>NUCLEOTIDE SEQUENCE [LARGE SCALE GENOMIC DNA]</scope>
    <source>
        <strain evidence="2 3">CGMCC 4.7215</strain>
    </source>
</reference>
<dbReference type="AlphaFoldDB" id="A0ABD5X516"/>
<gene>
    <name evidence="2" type="ORF">ACFQJ7_09390</name>
</gene>
<dbReference type="EMBL" id="JBHSZQ010000020">
    <property type="protein sequence ID" value="MFC7126245.1"/>
    <property type="molecule type" value="Genomic_DNA"/>
</dbReference>
<dbReference type="InterPro" id="IPR036291">
    <property type="entry name" value="NAD(P)-bd_dom_sf"/>
</dbReference>
<evidence type="ECO:0000313" key="3">
    <source>
        <dbReference type="Proteomes" id="UP001596414"/>
    </source>
</evidence>
<evidence type="ECO:0000256" key="1">
    <source>
        <dbReference type="SAM" id="MobiDB-lite"/>
    </source>
</evidence>
<feature type="region of interest" description="Disordered" evidence="1">
    <location>
        <begin position="265"/>
        <end position="288"/>
    </location>
</feature>
<dbReference type="Proteomes" id="UP001596414">
    <property type="component" value="Unassembled WGS sequence"/>
</dbReference>
<dbReference type="CDD" id="cd05338">
    <property type="entry name" value="DHRS1_HSDL2-like_SDR_c"/>
    <property type="match status" value="1"/>
</dbReference>
<proteinExistence type="predicted"/>
<protein>
    <submittedName>
        <fullName evidence="2">SDR family oxidoreductase</fullName>
    </submittedName>
</protein>
<name>A0ABD5X516_9EURY</name>
<dbReference type="InterPro" id="IPR051935">
    <property type="entry name" value="HSDL2"/>
</dbReference>
<dbReference type="SUPFAM" id="SSF51735">
    <property type="entry name" value="NAD(P)-binding Rossmann-fold domains"/>
    <property type="match status" value="1"/>
</dbReference>
<dbReference type="Gene3D" id="3.40.50.720">
    <property type="entry name" value="NAD(P)-binding Rossmann-like Domain"/>
    <property type="match status" value="1"/>
</dbReference>
<organism evidence="2 3">
    <name type="scientific">Halovenus rubra</name>
    <dbReference type="NCBI Taxonomy" id="869890"/>
    <lineage>
        <taxon>Archaea</taxon>
        <taxon>Methanobacteriati</taxon>
        <taxon>Methanobacteriota</taxon>
        <taxon>Stenosarchaea group</taxon>
        <taxon>Halobacteria</taxon>
        <taxon>Halobacteriales</taxon>
        <taxon>Haloarculaceae</taxon>
        <taxon>Halovenus</taxon>
    </lineage>
</organism>
<comment type="caution">
    <text evidence="2">The sequence shown here is derived from an EMBL/GenBank/DDBJ whole genome shotgun (WGS) entry which is preliminary data.</text>
</comment>
<dbReference type="RefSeq" id="WP_267635799.1">
    <property type="nucleotide sequence ID" value="NZ_JAODIY010000001.1"/>
</dbReference>
<dbReference type="PRINTS" id="PR00081">
    <property type="entry name" value="GDHRDH"/>
</dbReference>
<dbReference type="NCBIfam" id="NF006133">
    <property type="entry name" value="PRK08278.1"/>
    <property type="match status" value="1"/>
</dbReference>
<dbReference type="PANTHER" id="PTHR42808:SF3">
    <property type="entry name" value="HYDROXYSTEROID DEHYDROGENASE-LIKE PROTEIN 2"/>
    <property type="match status" value="1"/>
</dbReference>
<dbReference type="PANTHER" id="PTHR42808">
    <property type="entry name" value="HYDROXYSTEROID DEHYDROGENASE-LIKE PROTEIN 2"/>
    <property type="match status" value="1"/>
</dbReference>
<sequence length="288" mass="31571">MSLDRPDLTGSTAFITGTTRGIGKQIALDLAGQGCNIVSTGKTSEEDDGYSEDKDVKGTIEQTAREAEERGVDALPIQVDVRDEDAVEAAAQKAIDHFGEIDIVINNASAIQLQTVEELPPNRFDLMTDVNVRGTYLTSRAFIDHLKDVEDAWILTNAPPVSIDRKPGSAPYTWSKLGMSFVTLSLADELSGYDIGCNSFWPVTAIDTRATRYFGLGTEDDWRSPDIVSDTVLEILRRDPAEFTGNALYDEELLREAGLDDFSQYNLTEGDPAPMSAQMADPEYSRSD</sequence>
<accession>A0ABD5X516</accession>
<dbReference type="InterPro" id="IPR002347">
    <property type="entry name" value="SDR_fam"/>
</dbReference>